<reference evidence="5" key="2">
    <citation type="submission" date="2010-07" db="EMBL/GenBank/DDBJ databases">
        <authorList>
            <consortium name="The Broad Institute Genome Sequencing Platform"/>
            <consortium name="Broad Institute Genome Sequencing Center for Infectious Disease"/>
            <person name="Ma L.-J."/>
            <person name="Dead R."/>
            <person name="Young S."/>
            <person name="Zeng Q."/>
            <person name="Koehrsen M."/>
            <person name="Alvarado L."/>
            <person name="Berlin A."/>
            <person name="Chapman S.B."/>
            <person name="Chen Z."/>
            <person name="Freedman E."/>
            <person name="Gellesch M."/>
            <person name="Goldberg J."/>
            <person name="Griggs A."/>
            <person name="Gujja S."/>
            <person name="Heilman E.R."/>
            <person name="Heiman D."/>
            <person name="Hepburn T."/>
            <person name="Howarth C."/>
            <person name="Jen D."/>
            <person name="Larson L."/>
            <person name="Mehta T."/>
            <person name="Neiman D."/>
            <person name="Pearson M."/>
            <person name="Roberts A."/>
            <person name="Saif S."/>
            <person name="Shea T."/>
            <person name="Shenoy N."/>
            <person name="Sisk P."/>
            <person name="Stolte C."/>
            <person name="Sykes S."/>
            <person name="Walk T."/>
            <person name="White J."/>
            <person name="Yandava C."/>
            <person name="Haas B."/>
            <person name="Nusbaum C."/>
            <person name="Birren B."/>
        </authorList>
    </citation>
    <scope>NUCLEOTIDE SEQUENCE</scope>
    <source>
        <strain evidence="5">R3-111a-1</strain>
    </source>
</reference>
<name>J3P6Z6_GAET3</name>
<proteinExistence type="inferred from homology"/>
<keyword evidence="7" id="KW-1185">Reference proteome</keyword>
<reference evidence="6" key="4">
    <citation type="journal article" date="2015" name="G3 (Bethesda)">
        <title>Genome sequences of three phytopathogenic species of the Magnaporthaceae family of fungi.</title>
        <authorList>
            <person name="Okagaki L.H."/>
            <person name="Nunes C.C."/>
            <person name="Sailsbery J."/>
            <person name="Clay B."/>
            <person name="Brown D."/>
            <person name="John T."/>
            <person name="Oh Y."/>
            <person name="Young N."/>
            <person name="Fitzgerald M."/>
            <person name="Haas B.J."/>
            <person name="Zeng Q."/>
            <person name="Young S."/>
            <person name="Adiconis X."/>
            <person name="Fan L."/>
            <person name="Levin J.Z."/>
            <person name="Mitchell T.K."/>
            <person name="Okubara P.A."/>
            <person name="Farman M.L."/>
            <person name="Kohn L.M."/>
            <person name="Birren B."/>
            <person name="Ma L.-J."/>
            <person name="Dean R.A."/>
        </authorList>
    </citation>
    <scope>NUCLEOTIDE SEQUENCE</scope>
    <source>
        <strain evidence="6">R3-111a-1</strain>
    </source>
</reference>
<accession>J3P6Z6</accession>
<dbReference type="RefSeq" id="XP_009225401.1">
    <property type="nucleotide sequence ID" value="XM_009227137.1"/>
</dbReference>
<dbReference type="FunCoup" id="J3P6Z6">
    <property type="interactions" value="234"/>
</dbReference>
<evidence type="ECO:0008006" key="8">
    <source>
        <dbReference type="Google" id="ProtNLM"/>
    </source>
</evidence>
<dbReference type="Gene3D" id="3.40.50.720">
    <property type="entry name" value="NAD(P)-binding Rossmann-like Domain"/>
    <property type="match status" value="1"/>
</dbReference>
<dbReference type="PANTHER" id="PTHR24320:SF282">
    <property type="entry name" value="WW DOMAIN-CONTAINING OXIDOREDUCTASE"/>
    <property type="match status" value="1"/>
</dbReference>
<dbReference type="PRINTS" id="PR00081">
    <property type="entry name" value="GDHRDH"/>
</dbReference>
<dbReference type="EnsemblFungi" id="EJT72427">
    <property type="protein sequence ID" value="EJT72427"/>
    <property type="gene ID" value="GGTG_09293"/>
</dbReference>
<dbReference type="VEuPathDB" id="FungiDB:GGTG_09293"/>
<protein>
    <recommendedName>
        <fullName evidence="8">Retinol dehydrogenase 12</fullName>
    </recommendedName>
</protein>
<gene>
    <name evidence="6" type="primary">20349751</name>
    <name evidence="5" type="ORF">GGTG_09293</name>
</gene>
<evidence type="ECO:0000313" key="6">
    <source>
        <dbReference type="EnsemblFungi" id="EJT72427"/>
    </source>
</evidence>
<dbReference type="EMBL" id="GL385399">
    <property type="protein sequence ID" value="EJT72427.1"/>
    <property type="molecule type" value="Genomic_DNA"/>
</dbReference>
<feature type="compositionally biased region" description="Polar residues" evidence="4">
    <location>
        <begin position="26"/>
        <end position="41"/>
    </location>
</feature>
<dbReference type="Proteomes" id="UP000006039">
    <property type="component" value="Unassembled WGS sequence"/>
</dbReference>
<evidence type="ECO:0000256" key="4">
    <source>
        <dbReference type="SAM" id="MobiDB-lite"/>
    </source>
</evidence>
<dbReference type="AlphaFoldDB" id="J3P6Z6"/>
<dbReference type="InterPro" id="IPR036291">
    <property type="entry name" value="NAD(P)-bd_dom_sf"/>
</dbReference>
<keyword evidence="3" id="KW-0560">Oxidoreductase</keyword>
<organism evidence="5">
    <name type="scientific">Gaeumannomyces tritici (strain R3-111a-1)</name>
    <name type="common">Wheat and barley take-all root rot fungus</name>
    <name type="synonym">Gaeumannomyces graminis var. tritici</name>
    <dbReference type="NCBI Taxonomy" id="644352"/>
    <lineage>
        <taxon>Eukaryota</taxon>
        <taxon>Fungi</taxon>
        <taxon>Dikarya</taxon>
        <taxon>Ascomycota</taxon>
        <taxon>Pezizomycotina</taxon>
        <taxon>Sordariomycetes</taxon>
        <taxon>Sordariomycetidae</taxon>
        <taxon>Magnaporthales</taxon>
        <taxon>Magnaporthaceae</taxon>
        <taxon>Gaeumannomyces</taxon>
    </lineage>
</organism>
<comment type="similarity">
    <text evidence="1">Belongs to the short-chain dehydrogenases/reductases (SDR) family.</text>
</comment>
<dbReference type="GO" id="GO:0016491">
    <property type="term" value="F:oxidoreductase activity"/>
    <property type="evidence" value="ECO:0007669"/>
    <property type="project" value="UniProtKB-KW"/>
</dbReference>
<evidence type="ECO:0000313" key="5">
    <source>
        <dbReference type="EMBL" id="EJT72427.1"/>
    </source>
</evidence>
<keyword evidence="2" id="KW-0521">NADP</keyword>
<dbReference type="GeneID" id="20349751"/>
<dbReference type="InterPro" id="IPR002347">
    <property type="entry name" value="SDR_fam"/>
</dbReference>
<evidence type="ECO:0000256" key="3">
    <source>
        <dbReference type="ARBA" id="ARBA00023002"/>
    </source>
</evidence>
<dbReference type="Pfam" id="PF00106">
    <property type="entry name" value="adh_short"/>
    <property type="match status" value="1"/>
</dbReference>
<evidence type="ECO:0000256" key="1">
    <source>
        <dbReference type="ARBA" id="ARBA00006484"/>
    </source>
</evidence>
<evidence type="ECO:0000313" key="7">
    <source>
        <dbReference type="Proteomes" id="UP000006039"/>
    </source>
</evidence>
<dbReference type="eggNOG" id="KOG1208">
    <property type="taxonomic scope" value="Eukaryota"/>
</dbReference>
<reference evidence="5" key="3">
    <citation type="submission" date="2010-09" db="EMBL/GenBank/DDBJ databases">
        <title>Annotation of Gaeumannomyces graminis var. tritici R3-111a-1.</title>
        <authorList>
            <consortium name="The Broad Institute Genome Sequencing Platform"/>
            <person name="Ma L.-J."/>
            <person name="Dead R."/>
            <person name="Young S.K."/>
            <person name="Zeng Q."/>
            <person name="Gargeya S."/>
            <person name="Fitzgerald M."/>
            <person name="Haas B."/>
            <person name="Abouelleil A."/>
            <person name="Alvarado L."/>
            <person name="Arachchi H.M."/>
            <person name="Berlin A."/>
            <person name="Brown A."/>
            <person name="Chapman S.B."/>
            <person name="Chen Z."/>
            <person name="Dunbar C."/>
            <person name="Freedman E."/>
            <person name="Gearin G."/>
            <person name="Gellesch M."/>
            <person name="Goldberg J."/>
            <person name="Griggs A."/>
            <person name="Gujja S."/>
            <person name="Heiman D."/>
            <person name="Howarth C."/>
            <person name="Larson L."/>
            <person name="Lui A."/>
            <person name="MacDonald P.J.P."/>
            <person name="Mehta T."/>
            <person name="Montmayeur A."/>
            <person name="Murphy C."/>
            <person name="Neiman D."/>
            <person name="Pearson M."/>
            <person name="Priest M."/>
            <person name="Roberts A."/>
            <person name="Saif S."/>
            <person name="Shea T."/>
            <person name="Shenoy N."/>
            <person name="Sisk P."/>
            <person name="Stolte C."/>
            <person name="Sykes S."/>
            <person name="Yandava C."/>
            <person name="Wortman J."/>
            <person name="Nusbaum C."/>
            <person name="Birren B."/>
        </authorList>
    </citation>
    <scope>NUCLEOTIDE SEQUENCE</scope>
    <source>
        <strain evidence="5">R3-111a-1</strain>
    </source>
</reference>
<dbReference type="OrthoDB" id="191139at2759"/>
<dbReference type="SUPFAM" id="SSF51735">
    <property type="entry name" value="NAD(P)-binding Rossmann-fold domains"/>
    <property type="match status" value="1"/>
</dbReference>
<evidence type="ECO:0000256" key="2">
    <source>
        <dbReference type="ARBA" id="ARBA00022857"/>
    </source>
</evidence>
<reference evidence="6" key="5">
    <citation type="submission" date="2018-04" db="UniProtKB">
        <authorList>
            <consortium name="EnsemblFungi"/>
        </authorList>
    </citation>
    <scope>IDENTIFICATION</scope>
    <source>
        <strain evidence="6">R3-111a-1</strain>
    </source>
</reference>
<dbReference type="HOGENOM" id="CLU_010194_44_6_1"/>
<sequence>MSTTSPGRRRDSCHFGTYTKPVPETFSFSRSKTPNTISQSQNRHKRPRTQTMTCSKAFNPDHDIPNLGGKVILVTGGNNGLGLETVRQLARHGPAHIFLASRSLAKAEEAIKDVHSSSPEAAGTPISALQLDLASFASIKAAARAFTAASDRLDILINNAGIMCTPEGLTQDGYEVQFGTNHMGHALLTQLLLPTLKQTAAAAPGSDVRVVFLSSALESGAPVGTYKTDELKTTMAATSTMDRYSISKLANVHYTSALAAGNPDLRVASVHPGVIWTGLQGPMINGSGPLLKGVMNLASNFLTTVEKGVRNSLWAATAAEVESGAYYRPVGVGGKGSKLSRDAKQRDVLWEWTQKELQPHLSG</sequence>
<dbReference type="PANTHER" id="PTHR24320">
    <property type="entry name" value="RETINOL DEHYDROGENASE"/>
    <property type="match status" value="1"/>
</dbReference>
<feature type="region of interest" description="Disordered" evidence="4">
    <location>
        <begin position="24"/>
        <end position="50"/>
    </location>
</feature>
<reference evidence="7" key="1">
    <citation type="submission" date="2010-07" db="EMBL/GenBank/DDBJ databases">
        <title>The genome sequence of Gaeumannomyces graminis var. tritici strain R3-111a-1.</title>
        <authorList>
            <consortium name="The Broad Institute Genome Sequencing Platform"/>
            <person name="Ma L.-J."/>
            <person name="Dead R."/>
            <person name="Young S."/>
            <person name="Zeng Q."/>
            <person name="Koehrsen M."/>
            <person name="Alvarado L."/>
            <person name="Berlin A."/>
            <person name="Chapman S.B."/>
            <person name="Chen Z."/>
            <person name="Freedman E."/>
            <person name="Gellesch M."/>
            <person name="Goldberg J."/>
            <person name="Griggs A."/>
            <person name="Gujja S."/>
            <person name="Heilman E.R."/>
            <person name="Heiman D."/>
            <person name="Hepburn T."/>
            <person name="Howarth C."/>
            <person name="Jen D."/>
            <person name="Larson L."/>
            <person name="Mehta T."/>
            <person name="Neiman D."/>
            <person name="Pearson M."/>
            <person name="Roberts A."/>
            <person name="Saif S."/>
            <person name="Shea T."/>
            <person name="Shenoy N."/>
            <person name="Sisk P."/>
            <person name="Stolte C."/>
            <person name="Sykes S."/>
            <person name="Walk T."/>
            <person name="White J."/>
            <person name="Yandava C."/>
            <person name="Haas B."/>
            <person name="Nusbaum C."/>
            <person name="Birren B."/>
        </authorList>
    </citation>
    <scope>NUCLEOTIDE SEQUENCE [LARGE SCALE GENOMIC DNA]</scope>
    <source>
        <strain evidence="7">R3-111a-1</strain>
    </source>
</reference>
<dbReference type="STRING" id="644352.J3P6Z6"/>